<gene>
    <name evidence="7" type="ORF">STARVERO_02913</name>
</gene>
<dbReference type="RefSeq" id="WP_159599658.1">
    <property type="nucleotide sequence ID" value="NZ_CACSAS010000001.1"/>
</dbReference>
<keyword evidence="8" id="KW-1185">Reference proteome</keyword>
<accession>A0A5S9PFM9</accession>
<evidence type="ECO:0000256" key="3">
    <source>
        <dbReference type="ARBA" id="ARBA00022692"/>
    </source>
</evidence>
<dbReference type="GO" id="GO:0005886">
    <property type="term" value="C:plasma membrane"/>
    <property type="evidence" value="ECO:0007669"/>
    <property type="project" value="UniProtKB-SubCell"/>
</dbReference>
<name>A0A5S9PFM9_9HYPH</name>
<reference evidence="7 8" key="1">
    <citation type="submission" date="2019-12" db="EMBL/GenBank/DDBJ databases">
        <authorList>
            <person name="Reyes-Prieto M."/>
        </authorList>
    </citation>
    <scope>NUCLEOTIDE SEQUENCE [LARGE SCALE GENOMIC DNA]</scope>
    <source>
        <strain evidence="7">HF14-78462</strain>
    </source>
</reference>
<keyword evidence="4 6" id="KW-1133">Transmembrane helix</keyword>
<keyword evidence="5 6" id="KW-0472">Membrane</keyword>
<dbReference type="GO" id="GO:0015171">
    <property type="term" value="F:amino acid transmembrane transporter activity"/>
    <property type="evidence" value="ECO:0007669"/>
    <property type="project" value="TreeGrafter"/>
</dbReference>
<proteinExistence type="predicted"/>
<evidence type="ECO:0000256" key="1">
    <source>
        <dbReference type="ARBA" id="ARBA00004651"/>
    </source>
</evidence>
<dbReference type="InterPro" id="IPR001123">
    <property type="entry name" value="LeuE-type"/>
</dbReference>
<evidence type="ECO:0000313" key="8">
    <source>
        <dbReference type="Proteomes" id="UP000433050"/>
    </source>
</evidence>
<comment type="subcellular location">
    <subcellularLocation>
        <location evidence="1">Cell membrane</location>
        <topology evidence="1">Multi-pass membrane protein</topology>
    </subcellularLocation>
</comment>
<feature type="transmembrane region" description="Helical" evidence="6">
    <location>
        <begin position="153"/>
        <end position="174"/>
    </location>
</feature>
<dbReference type="PANTHER" id="PTHR30086:SF20">
    <property type="entry name" value="ARGININE EXPORTER PROTEIN ARGO-RELATED"/>
    <property type="match status" value="1"/>
</dbReference>
<protein>
    <recommendedName>
        <fullName evidence="9">Homoserine/homoserine lactone efflux protein</fullName>
    </recommendedName>
</protein>
<dbReference type="EMBL" id="CACSAS010000001">
    <property type="protein sequence ID" value="CAA0102613.1"/>
    <property type="molecule type" value="Genomic_DNA"/>
</dbReference>
<feature type="transmembrane region" description="Helical" evidence="6">
    <location>
        <begin position="41"/>
        <end position="65"/>
    </location>
</feature>
<evidence type="ECO:0000256" key="5">
    <source>
        <dbReference type="ARBA" id="ARBA00023136"/>
    </source>
</evidence>
<evidence type="ECO:0000256" key="4">
    <source>
        <dbReference type="ARBA" id="ARBA00022989"/>
    </source>
</evidence>
<evidence type="ECO:0000256" key="2">
    <source>
        <dbReference type="ARBA" id="ARBA00022475"/>
    </source>
</evidence>
<evidence type="ECO:0000313" key="7">
    <source>
        <dbReference type="EMBL" id="CAA0102613.1"/>
    </source>
</evidence>
<evidence type="ECO:0008006" key="9">
    <source>
        <dbReference type="Google" id="ProtNLM"/>
    </source>
</evidence>
<dbReference type="AlphaFoldDB" id="A0A5S9PFM9"/>
<dbReference type="PIRSF" id="PIRSF006324">
    <property type="entry name" value="LeuE"/>
    <property type="match status" value="1"/>
</dbReference>
<organism evidence="7 8">
    <name type="scientific">Starkeya nomas</name>
    <dbReference type="NCBI Taxonomy" id="2666134"/>
    <lineage>
        <taxon>Bacteria</taxon>
        <taxon>Pseudomonadati</taxon>
        <taxon>Pseudomonadota</taxon>
        <taxon>Alphaproteobacteria</taxon>
        <taxon>Hyphomicrobiales</taxon>
        <taxon>Xanthobacteraceae</taxon>
        <taxon>Starkeya</taxon>
    </lineage>
</organism>
<keyword evidence="3 6" id="KW-0812">Transmembrane</keyword>
<evidence type="ECO:0000256" key="6">
    <source>
        <dbReference type="SAM" id="Phobius"/>
    </source>
</evidence>
<dbReference type="Pfam" id="PF01810">
    <property type="entry name" value="LysE"/>
    <property type="match status" value="1"/>
</dbReference>
<dbReference type="PANTHER" id="PTHR30086">
    <property type="entry name" value="ARGININE EXPORTER PROTEIN ARGO"/>
    <property type="match status" value="1"/>
</dbReference>
<feature type="transmembrane region" description="Helical" evidence="6">
    <location>
        <begin position="6"/>
        <end position="29"/>
    </location>
</feature>
<keyword evidence="2" id="KW-1003">Cell membrane</keyword>
<sequence length="216" mass="22824">MDAFSAVAAFSIAAALLTITPGLDTAMVLRTATVEGGKQAMQAGAGVVTGVLAWGLLASAGLGAVLTVSEVGYRLLQYLGAGYIIWLGARMIRSAIHRSVEEGRALHSVPAGKSANKSANWFWRGLMTNLLNPKVGVFYVSFLPQFIPQDVPVVMLSMALAAIHALMGLIWFAAITAATRPFTRVFHSSVFKRGVDGVTGSVLIAFGVRLAFEERG</sequence>
<dbReference type="Proteomes" id="UP000433050">
    <property type="component" value="Unassembled WGS sequence"/>
</dbReference>